<name>A0ABP8M126_9BACT</name>
<dbReference type="EMBL" id="BAABEY010000021">
    <property type="protein sequence ID" value="GAA4439509.1"/>
    <property type="molecule type" value="Genomic_DNA"/>
</dbReference>
<dbReference type="Pfam" id="PF00756">
    <property type="entry name" value="Esterase"/>
    <property type="match status" value="1"/>
</dbReference>
<dbReference type="Proteomes" id="UP001501508">
    <property type="component" value="Unassembled WGS sequence"/>
</dbReference>
<dbReference type="InterPro" id="IPR050583">
    <property type="entry name" value="Mycobacterial_A85_antigen"/>
</dbReference>
<dbReference type="PANTHER" id="PTHR48098:SF6">
    <property type="entry name" value="FERRI-BACILLIBACTIN ESTERASE BESA"/>
    <property type="match status" value="1"/>
</dbReference>
<evidence type="ECO:0000313" key="2">
    <source>
        <dbReference type="Proteomes" id="UP001501508"/>
    </source>
</evidence>
<gene>
    <name evidence="1" type="ORF">GCM10023091_21790</name>
</gene>
<dbReference type="RefSeq" id="WP_345028798.1">
    <property type="nucleotide sequence ID" value="NZ_BAABEY010000021.1"/>
</dbReference>
<evidence type="ECO:0000313" key="1">
    <source>
        <dbReference type="EMBL" id="GAA4439509.1"/>
    </source>
</evidence>
<reference evidence="2" key="1">
    <citation type="journal article" date="2019" name="Int. J. Syst. Evol. Microbiol.">
        <title>The Global Catalogue of Microorganisms (GCM) 10K type strain sequencing project: providing services to taxonomists for standard genome sequencing and annotation.</title>
        <authorList>
            <consortium name="The Broad Institute Genomics Platform"/>
            <consortium name="The Broad Institute Genome Sequencing Center for Infectious Disease"/>
            <person name="Wu L."/>
            <person name="Ma J."/>
        </authorList>
    </citation>
    <scope>NUCLEOTIDE SEQUENCE [LARGE SCALE GENOMIC DNA]</scope>
    <source>
        <strain evidence="2">JCM 31920</strain>
    </source>
</reference>
<proteinExistence type="predicted"/>
<dbReference type="InterPro" id="IPR000801">
    <property type="entry name" value="Esterase-like"/>
</dbReference>
<dbReference type="InterPro" id="IPR029058">
    <property type="entry name" value="AB_hydrolase_fold"/>
</dbReference>
<comment type="caution">
    <text evidence="1">The sequence shown here is derived from an EMBL/GenBank/DDBJ whole genome shotgun (WGS) entry which is preliminary data.</text>
</comment>
<keyword evidence="2" id="KW-1185">Reference proteome</keyword>
<evidence type="ECO:0008006" key="3">
    <source>
        <dbReference type="Google" id="ProtNLM"/>
    </source>
</evidence>
<sequence length="273" mass="31135">MNDFTQSPLYTTISGQRLHVPSKNLQRTVTVSVIHPGRHYNSAPSFPLLIFQDGQDFEALRLAETIEDLLLEKAISPAIIVGIHANEDRIYEYGTARRPDYMGRGSRAARYTAFVLEELLPYLQTNFRTSKTRRTIAGFSLGGLMALDIAWNHPEQFAKAGVFSGSLWWRSKAFSPDYDDSDRIMHETIRETARKPDLELWFQTGTADETSDRDGDGVIDSVSDTLDCIAELERKGFQWNRDVRYLEVENGEHNPATWRKVMPDFLKWALSGK</sequence>
<dbReference type="Gene3D" id="3.40.50.1820">
    <property type="entry name" value="alpha/beta hydrolase"/>
    <property type="match status" value="1"/>
</dbReference>
<dbReference type="SUPFAM" id="SSF53474">
    <property type="entry name" value="alpha/beta-Hydrolases"/>
    <property type="match status" value="1"/>
</dbReference>
<organism evidence="1 2">
    <name type="scientific">Ravibacter arvi</name>
    <dbReference type="NCBI Taxonomy" id="2051041"/>
    <lineage>
        <taxon>Bacteria</taxon>
        <taxon>Pseudomonadati</taxon>
        <taxon>Bacteroidota</taxon>
        <taxon>Cytophagia</taxon>
        <taxon>Cytophagales</taxon>
        <taxon>Spirosomataceae</taxon>
        <taxon>Ravibacter</taxon>
    </lineage>
</organism>
<protein>
    <recommendedName>
        <fullName evidence="3">Esterase</fullName>
    </recommendedName>
</protein>
<accession>A0ABP8M126</accession>
<dbReference type="PANTHER" id="PTHR48098">
    <property type="entry name" value="ENTEROCHELIN ESTERASE-RELATED"/>
    <property type="match status" value="1"/>
</dbReference>